<keyword evidence="1" id="KW-0732">Signal</keyword>
<dbReference type="Proteomes" id="UP000237105">
    <property type="component" value="Unassembled WGS sequence"/>
</dbReference>
<feature type="chain" id="PRO_5015127279" description="Secreted protein" evidence="1">
    <location>
        <begin position="18"/>
        <end position="75"/>
    </location>
</feature>
<sequence>MWSCVLLLWKLIISSEWGPCNKSDFYDRGSHRKLILKEWLLVSMMLKPGALLVSLARKYALTVTLFLLRQVRASA</sequence>
<dbReference type="EMBL" id="JXTB01000307">
    <property type="protein sequence ID" value="PON46710.1"/>
    <property type="molecule type" value="Genomic_DNA"/>
</dbReference>
<gene>
    <name evidence="2" type="ORF">PanWU01x14_250060</name>
</gene>
<evidence type="ECO:0000256" key="1">
    <source>
        <dbReference type="SAM" id="SignalP"/>
    </source>
</evidence>
<organism evidence="2 3">
    <name type="scientific">Parasponia andersonii</name>
    <name type="common">Sponia andersonii</name>
    <dbReference type="NCBI Taxonomy" id="3476"/>
    <lineage>
        <taxon>Eukaryota</taxon>
        <taxon>Viridiplantae</taxon>
        <taxon>Streptophyta</taxon>
        <taxon>Embryophyta</taxon>
        <taxon>Tracheophyta</taxon>
        <taxon>Spermatophyta</taxon>
        <taxon>Magnoliopsida</taxon>
        <taxon>eudicotyledons</taxon>
        <taxon>Gunneridae</taxon>
        <taxon>Pentapetalae</taxon>
        <taxon>rosids</taxon>
        <taxon>fabids</taxon>
        <taxon>Rosales</taxon>
        <taxon>Cannabaceae</taxon>
        <taxon>Parasponia</taxon>
    </lineage>
</organism>
<protein>
    <recommendedName>
        <fullName evidence="4">Secreted protein</fullName>
    </recommendedName>
</protein>
<keyword evidence="3" id="KW-1185">Reference proteome</keyword>
<feature type="signal peptide" evidence="1">
    <location>
        <begin position="1"/>
        <end position="17"/>
    </location>
</feature>
<proteinExistence type="predicted"/>
<evidence type="ECO:0008006" key="4">
    <source>
        <dbReference type="Google" id="ProtNLM"/>
    </source>
</evidence>
<evidence type="ECO:0000313" key="3">
    <source>
        <dbReference type="Proteomes" id="UP000237105"/>
    </source>
</evidence>
<evidence type="ECO:0000313" key="2">
    <source>
        <dbReference type="EMBL" id="PON46710.1"/>
    </source>
</evidence>
<accession>A0A2P5BD48</accession>
<comment type="caution">
    <text evidence="2">The sequence shown here is derived from an EMBL/GenBank/DDBJ whole genome shotgun (WGS) entry which is preliminary data.</text>
</comment>
<reference evidence="3" key="1">
    <citation type="submission" date="2016-06" db="EMBL/GenBank/DDBJ databases">
        <title>Parallel loss of symbiosis genes in relatives of nitrogen-fixing non-legume Parasponia.</title>
        <authorList>
            <person name="Van Velzen R."/>
            <person name="Holmer R."/>
            <person name="Bu F."/>
            <person name="Rutten L."/>
            <person name="Van Zeijl A."/>
            <person name="Liu W."/>
            <person name="Santuari L."/>
            <person name="Cao Q."/>
            <person name="Sharma T."/>
            <person name="Shen D."/>
            <person name="Roswanjaya Y."/>
            <person name="Wardhani T."/>
            <person name="Kalhor M.S."/>
            <person name="Jansen J."/>
            <person name="Van den Hoogen J."/>
            <person name="Gungor B."/>
            <person name="Hartog M."/>
            <person name="Hontelez J."/>
            <person name="Verver J."/>
            <person name="Yang W.-C."/>
            <person name="Schijlen E."/>
            <person name="Repin R."/>
            <person name="Schilthuizen M."/>
            <person name="Schranz E."/>
            <person name="Heidstra R."/>
            <person name="Miyata K."/>
            <person name="Fedorova E."/>
            <person name="Kohlen W."/>
            <person name="Bisseling T."/>
            <person name="Smit S."/>
            <person name="Geurts R."/>
        </authorList>
    </citation>
    <scope>NUCLEOTIDE SEQUENCE [LARGE SCALE GENOMIC DNA]</scope>
    <source>
        <strain evidence="3">cv. WU1-14</strain>
    </source>
</reference>
<dbReference type="AlphaFoldDB" id="A0A2P5BD48"/>
<name>A0A2P5BD48_PARAD</name>